<dbReference type="SUPFAM" id="SSF54695">
    <property type="entry name" value="POZ domain"/>
    <property type="match status" value="1"/>
</dbReference>
<sequence>MAMTMAAASLCTTPPTPAPTPPPTLDQGAPKPPIKTIVMDPEGDLSVVVHGAAAPYAAQDFLVHSRVLALASPMFAIMFGPHFREGGALRGRTASSRPCRIELHEDDPYAMDLLFRVLHHRVADMPLRLEPAALAALAVQADKYDCKVVFRPWALQWCCIPEGATQREIGEVLLAAYLLEAPGLEGVALQAARLLRPSFVSAWEDSHIVDFMPDAAIDWLADRIDDELDGVRESIQTTVVHLQAEKEVFDTPAVVCPACRYSTDHPWANMRCLKCSCRYERQQCTADVRVDAYLALLRACELEGGTAAAADACLEDAVRRVARLAAELRHKCFADACPLAGAVAELEALVRRRVDGLLRASVDTGVVFRRG</sequence>
<evidence type="ECO:0000256" key="1">
    <source>
        <dbReference type="SAM" id="MobiDB-lite"/>
    </source>
</evidence>
<dbReference type="OrthoDB" id="5326346at2759"/>
<dbReference type="OMA" id="VAECTVI"/>
<evidence type="ECO:0000313" key="3">
    <source>
        <dbReference type="EMBL" id="KFA69410.1"/>
    </source>
</evidence>
<organism evidence="3 4">
    <name type="scientific">Stachybotrys chlorohalonatus (strain IBT 40285)</name>
    <dbReference type="NCBI Taxonomy" id="1283841"/>
    <lineage>
        <taxon>Eukaryota</taxon>
        <taxon>Fungi</taxon>
        <taxon>Dikarya</taxon>
        <taxon>Ascomycota</taxon>
        <taxon>Pezizomycotina</taxon>
        <taxon>Sordariomycetes</taxon>
        <taxon>Hypocreomycetidae</taxon>
        <taxon>Hypocreales</taxon>
        <taxon>Stachybotryaceae</taxon>
        <taxon>Stachybotrys</taxon>
    </lineage>
</organism>
<protein>
    <recommendedName>
        <fullName evidence="2">BTB domain-containing protein</fullName>
    </recommendedName>
</protein>
<name>A0A084QZM5_STAC4</name>
<dbReference type="Gene3D" id="3.30.710.10">
    <property type="entry name" value="Potassium Channel Kv1.1, Chain A"/>
    <property type="match status" value="1"/>
</dbReference>
<feature type="region of interest" description="Disordered" evidence="1">
    <location>
        <begin position="8"/>
        <end position="32"/>
    </location>
</feature>
<dbReference type="Proteomes" id="UP000028524">
    <property type="component" value="Unassembled WGS sequence"/>
</dbReference>
<dbReference type="AlphaFoldDB" id="A0A084QZM5"/>
<dbReference type="InterPro" id="IPR011333">
    <property type="entry name" value="SKP1/BTB/POZ_sf"/>
</dbReference>
<dbReference type="HOGENOM" id="CLU_066035_0_0_1"/>
<feature type="compositionally biased region" description="Pro residues" evidence="1">
    <location>
        <begin position="14"/>
        <end position="24"/>
    </location>
</feature>
<reference evidence="3 4" key="1">
    <citation type="journal article" date="2014" name="BMC Genomics">
        <title>Comparative genome sequencing reveals chemotype-specific gene clusters in the toxigenic black mold Stachybotrys.</title>
        <authorList>
            <person name="Semeiks J."/>
            <person name="Borek D."/>
            <person name="Otwinowski Z."/>
            <person name="Grishin N.V."/>
        </authorList>
    </citation>
    <scope>NUCLEOTIDE SEQUENCE [LARGE SCALE GENOMIC DNA]</scope>
    <source>
        <strain evidence="3 4">IBT 40285</strain>
    </source>
</reference>
<keyword evidence="4" id="KW-1185">Reference proteome</keyword>
<proteinExistence type="predicted"/>
<gene>
    <name evidence="3" type="ORF">S40285_07649</name>
</gene>
<dbReference type="EMBL" id="KL659484">
    <property type="protein sequence ID" value="KFA69410.1"/>
    <property type="molecule type" value="Genomic_DNA"/>
</dbReference>
<dbReference type="PROSITE" id="PS50097">
    <property type="entry name" value="BTB"/>
    <property type="match status" value="1"/>
</dbReference>
<dbReference type="STRING" id="1283841.A0A084QZM5"/>
<dbReference type="InterPro" id="IPR000210">
    <property type="entry name" value="BTB/POZ_dom"/>
</dbReference>
<evidence type="ECO:0000313" key="4">
    <source>
        <dbReference type="Proteomes" id="UP000028524"/>
    </source>
</evidence>
<evidence type="ECO:0000259" key="2">
    <source>
        <dbReference type="PROSITE" id="PS50097"/>
    </source>
</evidence>
<dbReference type="InParanoid" id="A0A084QZM5"/>
<accession>A0A084QZM5</accession>
<feature type="domain" description="BTB" evidence="2">
    <location>
        <begin position="43"/>
        <end position="127"/>
    </location>
</feature>